<comment type="caution">
    <text evidence="2">The sequence shown here is derived from an EMBL/GenBank/DDBJ whole genome shotgun (WGS) entry which is preliminary data.</text>
</comment>
<accession>A0ABR7N2F3</accession>
<sequence length="183" mass="21482">MNASVRKEENMNANQVIKEQLARFSDPEPGMSEQERERYHQNILAKIESGKKLSSQELAYLRVNDPMAYQKARRMEQKRQWLEQQMKKCKSKQEVREVVENAITHVSEKDPDRDAIIATYQEAYQEFRKTARYRRLPDTRKEAEEEEKQGKRKSQAFEGDPAELARTPLSEIYDALPVFDTVG</sequence>
<proteinExistence type="predicted"/>
<feature type="compositionally biased region" description="Basic and acidic residues" evidence="1">
    <location>
        <begin position="131"/>
        <end position="143"/>
    </location>
</feature>
<reference evidence="2 3" key="1">
    <citation type="submission" date="2020-08" db="EMBL/GenBank/DDBJ databases">
        <title>Genome public.</title>
        <authorList>
            <person name="Liu C."/>
            <person name="Sun Q."/>
        </authorList>
    </citation>
    <scope>NUCLEOTIDE SEQUENCE [LARGE SCALE GENOMIC DNA]</scope>
    <source>
        <strain evidence="2 3">NSJ-37</strain>
    </source>
</reference>
<feature type="region of interest" description="Disordered" evidence="1">
    <location>
        <begin position="131"/>
        <end position="168"/>
    </location>
</feature>
<evidence type="ECO:0000313" key="3">
    <source>
        <dbReference type="Proteomes" id="UP000606193"/>
    </source>
</evidence>
<dbReference type="Proteomes" id="UP000606193">
    <property type="component" value="Unassembled WGS sequence"/>
</dbReference>
<feature type="compositionally biased region" description="Basic and acidic residues" evidence="1">
    <location>
        <begin position="1"/>
        <end position="10"/>
    </location>
</feature>
<dbReference type="EMBL" id="JACRSX010000008">
    <property type="protein sequence ID" value="MBC8562520.1"/>
    <property type="molecule type" value="Genomic_DNA"/>
</dbReference>
<dbReference type="RefSeq" id="WP_249297880.1">
    <property type="nucleotide sequence ID" value="NZ_JACRSX010000008.1"/>
</dbReference>
<gene>
    <name evidence="2" type="ORF">H8704_07750</name>
</gene>
<keyword evidence="3" id="KW-1185">Reference proteome</keyword>
<name>A0ABR7N2F3_9FIRM</name>
<evidence type="ECO:0000256" key="1">
    <source>
        <dbReference type="SAM" id="MobiDB-lite"/>
    </source>
</evidence>
<organism evidence="2 3">
    <name type="scientific">Jutongia huaianensis</name>
    <dbReference type="NCBI Taxonomy" id="2763668"/>
    <lineage>
        <taxon>Bacteria</taxon>
        <taxon>Bacillati</taxon>
        <taxon>Bacillota</taxon>
        <taxon>Clostridia</taxon>
        <taxon>Lachnospirales</taxon>
        <taxon>Lachnospiraceae</taxon>
        <taxon>Jutongia</taxon>
    </lineage>
</organism>
<protein>
    <submittedName>
        <fullName evidence="2">Uncharacterized protein</fullName>
    </submittedName>
</protein>
<feature type="region of interest" description="Disordered" evidence="1">
    <location>
        <begin position="1"/>
        <end position="37"/>
    </location>
</feature>
<evidence type="ECO:0000313" key="2">
    <source>
        <dbReference type="EMBL" id="MBC8562520.1"/>
    </source>
</evidence>